<evidence type="ECO:0000313" key="8">
    <source>
        <dbReference type="Ensembl" id="ENSORLP00000032266.1"/>
    </source>
</evidence>
<dbReference type="STRING" id="8090.ENSORLP00000032266"/>
<feature type="compositionally biased region" description="Low complexity" evidence="4">
    <location>
        <begin position="461"/>
        <end position="478"/>
    </location>
</feature>
<organism evidence="8 9">
    <name type="scientific">Oryzias latipes</name>
    <name type="common">Japanese rice fish</name>
    <name type="synonym">Japanese killifish</name>
    <dbReference type="NCBI Taxonomy" id="8090"/>
    <lineage>
        <taxon>Eukaryota</taxon>
        <taxon>Metazoa</taxon>
        <taxon>Chordata</taxon>
        <taxon>Craniata</taxon>
        <taxon>Vertebrata</taxon>
        <taxon>Euteleostomi</taxon>
        <taxon>Actinopterygii</taxon>
        <taxon>Neopterygii</taxon>
        <taxon>Teleostei</taxon>
        <taxon>Neoteleostei</taxon>
        <taxon>Acanthomorphata</taxon>
        <taxon>Ovalentaria</taxon>
        <taxon>Atherinomorphae</taxon>
        <taxon>Beloniformes</taxon>
        <taxon>Adrianichthyidae</taxon>
        <taxon>Oryziinae</taxon>
        <taxon>Oryzias</taxon>
    </lineage>
</organism>
<dbReference type="InParanoid" id="A0A3B3HK34"/>
<dbReference type="Gene3D" id="1.25.40.90">
    <property type="match status" value="1"/>
</dbReference>
<reference evidence="8" key="2">
    <citation type="submission" date="2025-08" db="UniProtKB">
        <authorList>
            <consortium name="Ensembl"/>
        </authorList>
    </citation>
    <scope>IDENTIFICATION</scope>
    <source>
        <strain evidence="8">Hd-rR</strain>
    </source>
</reference>
<dbReference type="PROSITE" id="PS50179">
    <property type="entry name" value="VHS"/>
    <property type="match status" value="1"/>
</dbReference>
<dbReference type="SUPFAM" id="SSF89009">
    <property type="entry name" value="GAT-like domain"/>
    <property type="match status" value="1"/>
</dbReference>
<feature type="compositionally biased region" description="Polar residues" evidence="4">
    <location>
        <begin position="479"/>
        <end position="494"/>
    </location>
</feature>
<evidence type="ECO:0000256" key="3">
    <source>
        <dbReference type="ARBA" id="ARBA00022927"/>
    </source>
</evidence>
<dbReference type="FunFam" id="1.25.40.90:FF:000003">
    <property type="entry name" value="TOM1-like protein 2 isoform X1"/>
    <property type="match status" value="1"/>
</dbReference>
<evidence type="ECO:0000256" key="4">
    <source>
        <dbReference type="SAM" id="MobiDB-lite"/>
    </source>
</evidence>
<dbReference type="AlphaFoldDB" id="A0A3B3HK34"/>
<keyword evidence="5" id="KW-1133">Transmembrane helix</keyword>
<evidence type="ECO:0000313" key="9">
    <source>
        <dbReference type="Proteomes" id="UP000001038"/>
    </source>
</evidence>
<dbReference type="Pfam" id="PF00790">
    <property type="entry name" value="VHS"/>
    <property type="match status" value="1"/>
</dbReference>
<reference evidence="8" key="3">
    <citation type="submission" date="2025-09" db="UniProtKB">
        <authorList>
            <consortium name="Ensembl"/>
        </authorList>
    </citation>
    <scope>IDENTIFICATION</scope>
    <source>
        <strain evidence="8">Hd-rR</strain>
    </source>
</reference>
<feature type="domain" description="VHS" evidence="6">
    <location>
        <begin position="151"/>
        <end position="283"/>
    </location>
</feature>
<dbReference type="InterPro" id="IPR002014">
    <property type="entry name" value="VHS_dom"/>
</dbReference>
<proteinExistence type="inferred from homology"/>
<dbReference type="PROSITE" id="PS50909">
    <property type="entry name" value="GAT"/>
    <property type="match status" value="1"/>
</dbReference>
<dbReference type="GO" id="GO:0035091">
    <property type="term" value="F:phosphatidylinositol binding"/>
    <property type="evidence" value="ECO:0007669"/>
    <property type="project" value="InterPro"/>
</dbReference>
<accession>A0A3B3HK34</accession>
<dbReference type="Gene3D" id="1.20.58.160">
    <property type="match status" value="1"/>
</dbReference>
<evidence type="ECO:0000259" key="7">
    <source>
        <dbReference type="PROSITE" id="PS50909"/>
    </source>
</evidence>
<dbReference type="GO" id="GO:0043130">
    <property type="term" value="F:ubiquitin binding"/>
    <property type="evidence" value="ECO:0007669"/>
    <property type="project" value="InterPro"/>
</dbReference>
<dbReference type="FunCoup" id="A0A3B3HK34">
    <property type="interactions" value="64"/>
</dbReference>
<name>A0A3B3HK34_ORYLA</name>
<dbReference type="InterPro" id="IPR008942">
    <property type="entry name" value="ENTH_VHS"/>
</dbReference>
<sequence>MIFFLRFCVCFLFIYVFIFSHYFLILQVNFLLLFKVSLVIVFIKVAEANESSKKASNCAPMVRSRSRKPNRPLGGAVALNEPHQTAEGCFPFKPDVLQLVAHFVEGATAAGCRKAASRRIRVSPPGPSSLTMEFFLGNPFSTAVGQRIERATSSSLQSEDWELNLEICDTINSSEEGPKDAIRAIKKRIIGNKNFKEVMLTLTVLETCVKNCGNRFHILVTTRDFIEGVLVRAIIPSNNPPLIVHDRVLGIIQAWADAFRSSPDLTGVVSVYEDLRRKGLEFPVTPQEGYMPVQTTKKTLSGNGPAVTALPAVRLSSQTPQTSVLTLALDGTNPFTPSQVQRLKTDLGMVRSNLSIMSDMMRQLDPVTVKQADMELLEQLYTVCKEMQDRIVKIIPKLNEEKLIEELLAANDEMNTAFTRYQRFEKRITNGQGSDLQSHTYINLADQDGKSETVSRSGIASVKSDSSLSLSKPDSLSSQMAKLSTSESDDTLSPKTEVLSQPKAGNSSEDTADGLAQAQNSSLQISGMDDSPASTRSSSPKLEWMIKRGMIPLNQSSVMDDIEKWLALEDEVSISHSLNSEDEYLLSYSLSDQFIFEELEADLTIKESKFKFWLRSFTASLISDLQVIHSMMERNQLDPSGMQHQ</sequence>
<protein>
    <submittedName>
        <fullName evidence="8">Target of myb1 membrane trafficking protein</fullName>
    </submittedName>
</protein>
<evidence type="ECO:0000259" key="6">
    <source>
        <dbReference type="PROSITE" id="PS50179"/>
    </source>
</evidence>
<evidence type="ECO:0000256" key="5">
    <source>
        <dbReference type="SAM" id="Phobius"/>
    </source>
</evidence>
<dbReference type="InterPro" id="IPR004152">
    <property type="entry name" value="GAT_dom"/>
</dbReference>
<feature type="domain" description="GAT" evidence="7">
    <location>
        <begin position="338"/>
        <end position="426"/>
    </location>
</feature>
<reference evidence="8 9" key="1">
    <citation type="journal article" date="2007" name="Nature">
        <title>The medaka draft genome and insights into vertebrate genome evolution.</title>
        <authorList>
            <person name="Kasahara M."/>
            <person name="Naruse K."/>
            <person name="Sasaki S."/>
            <person name="Nakatani Y."/>
            <person name="Qu W."/>
            <person name="Ahsan B."/>
            <person name="Yamada T."/>
            <person name="Nagayasu Y."/>
            <person name="Doi K."/>
            <person name="Kasai Y."/>
            <person name="Jindo T."/>
            <person name="Kobayashi D."/>
            <person name="Shimada A."/>
            <person name="Toyoda A."/>
            <person name="Kuroki Y."/>
            <person name="Fujiyama A."/>
            <person name="Sasaki T."/>
            <person name="Shimizu A."/>
            <person name="Asakawa S."/>
            <person name="Shimizu N."/>
            <person name="Hashimoto S."/>
            <person name="Yang J."/>
            <person name="Lee Y."/>
            <person name="Matsushima K."/>
            <person name="Sugano S."/>
            <person name="Sakaizumi M."/>
            <person name="Narita T."/>
            <person name="Ohishi K."/>
            <person name="Haga S."/>
            <person name="Ohta F."/>
            <person name="Nomoto H."/>
            <person name="Nogata K."/>
            <person name="Morishita T."/>
            <person name="Endo T."/>
            <person name="Shin-I T."/>
            <person name="Takeda H."/>
            <person name="Morishita S."/>
            <person name="Kohara Y."/>
        </authorList>
    </citation>
    <scope>NUCLEOTIDE SEQUENCE [LARGE SCALE GENOMIC DNA]</scope>
    <source>
        <strain evidence="8 9">Hd-rR</strain>
    </source>
</reference>
<dbReference type="Ensembl" id="ENSORLT00000034548.1">
    <property type="protein sequence ID" value="ENSORLP00000032266.1"/>
    <property type="gene ID" value="ENSORLG00000015311.2"/>
</dbReference>
<dbReference type="GO" id="GO:0030276">
    <property type="term" value="F:clathrin binding"/>
    <property type="evidence" value="ECO:0000318"/>
    <property type="project" value="GO_Central"/>
</dbReference>
<dbReference type="Pfam" id="PF03127">
    <property type="entry name" value="GAT"/>
    <property type="match status" value="1"/>
</dbReference>
<dbReference type="Bgee" id="ENSORLG00000015311">
    <property type="expression patterns" value="Expressed in gastrula and 13 other cell types or tissues"/>
</dbReference>
<evidence type="ECO:0000256" key="2">
    <source>
        <dbReference type="ARBA" id="ARBA00022448"/>
    </source>
</evidence>
<dbReference type="SUPFAM" id="SSF48464">
    <property type="entry name" value="ENTH/VHS domain"/>
    <property type="match status" value="1"/>
</dbReference>
<dbReference type="PANTHER" id="PTHR13856">
    <property type="entry name" value="VHS DOMAIN CONTAINING PROTEIN FAMILY"/>
    <property type="match status" value="1"/>
</dbReference>
<dbReference type="GO" id="GO:0007165">
    <property type="term" value="P:signal transduction"/>
    <property type="evidence" value="ECO:0000318"/>
    <property type="project" value="GO_Central"/>
</dbReference>
<keyword evidence="5" id="KW-0812">Transmembrane</keyword>
<gene>
    <name evidence="8" type="primary">tom1</name>
</gene>
<keyword evidence="3" id="KW-0653">Protein transport</keyword>
<keyword evidence="2" id="KW-0813">Transport</keyword>
<dbReference type="InterPro" id="IPR038425">
    <property type="entry name" value="GAT_sf"/>
</dbReference>
<dbReference type="Proteomes" id="UP000001038">
    <property type="component" value="Chromosome 8"/>
</dbReference>
<dbReference type="GO" id="GO:0015031">
    <property type="term" value="P:protein transport"/>
    <property type="evidence" value="ECO:0007669"/>
    <property type="project" value="UniProtKB-KW"/>
</dbReference>
<dbReference type="PANTHER" id="PTHR13856:SF32">
    <property type="entry name" value="TARGET OF MYB1 MEMBRANE TRAFFICKING PROTEIN"/>
    <property type="match status" value="1"/>
</dbReference>
<keyword evidence="5" id="KW-0472">Membrane</keyword>
<dbReference type="GO" id="GO:0016020">
    <property type="term" value="C:membrane"/>
    <property type="evidence" value="ECO:0000318"/>
    <property type="project" value="GO_Central"/>
</dbReference>
<feature type="transmembrane region" description="Helical" evidence="5">
    <location>
        <begin position="7"/>
        <end position="24"/>
    </location>
</feature>
<keyword evidence="9" id="KW-1185">Reference proteome</keyword>
<feature type="region of interest" description="Disordered" evidence="4">
    <location>
        <begin position="447"/>
        <end position="516"/>
    </location>
</feature>
<dbReference type="SMART" id="SM00288">
    <property type="entry name" value="VHS"/>
    <property type="match status" value="1"/>
</dbReference>
<dbReference type="GO" id="GO:0005768">
    <property type="term" value="C:endosome"/>
    <property type="evidence" value="ECO:0000318"/>
    <property type="project" value="GO_Central"/>
</dbReference>
<comment type="similarity">
    <text evidence="1">Belongs to the TOM1 family.</text>
</comment>
<evidence type="ECO:0000256" key="1">
    <source>
        <dbReference type="ARBA" id="ARBA00007708"/>
    </source>
</evidence>
<dbReference type="GeneTree" id="ENSGT00940000156865"/>